<dbReference type="AlphaFoldDB" id="A0AAN8AR00"/>
<feature type="transmembrane region" description="Helical" evidence="1">
    <location>
        <begin position="67"/>
        <end position="86"/>
    </location>
</feature>
<evidence type="ECO:0000313" key="2">
    <source>
        <dbReference type="EMBL" id="KAK5865394.1"/>
    </source>
</evidence>
<keyword evidence="3" id="KW-1185">Reference proteome</keyword>
<organism evidence="2 3">
    <name type="scientific">Eleginops maclovinus</name>
    <name type="common">Patagonian blennie</name>
    <name type="synonym">Eleginus maclovinus</name>
    <dbReference type="NCBI Taxonomy" id="56733"/>
    <lineage>
        <taxon>Eukaryota</taxon>
        <taxon>Metazoa</taxon>
        <taxon>Chordata</taxon>
        <taxon>Craniata</taxon>
        <taxon>Vertebrata</taxon>
        <taxon>Euteleostomi</taxon>
        <taxon>Actinopterygii</taxon>
        <taxon>Neopterygii</taxon>
        <taxon>Teleostei</taxon>
        <taxon>Neoteleostei</taxon>
        <taxon>Acanthomorphata</taxon>
        <taxon>Eupercaria</taxon>
        <taxon>Perciformes</taxon>
        <taxon>Notothenioidei</taxon>
        <taxon>Eleginopidae</taxon>
        <taxon>Eleginops</taxon>
    </lineage>
</organism>
<gene>
    <name evidence="2" type="ORF">PBY51_019670</name>
</gene>
<reference evidence="2 3" key="2">
    <citation type="journal article" date="2023" name="Mol. Biol. Evol.">
        <title>Genomics of Secondarily Temperate Adaptation in the Only Non-Antarctic Icefish.</title>
        <authorList>
            <person name="Rivera-Colon A.G."/>
            <person name="Rayamajhi N."/>
            <person name="Minhas B.F."/>
            <person name="Madrigal G."/>
            <person name="Bilyk K.T."/>
            <person name="Yoon V."/>
            <person name="Hune M."/>
            <person name="Gregory S."/>
            <person name="Cheng C.H.C."/>
            <person name="Catchen J.M."/>
        </authorList>
    </citation>
    <scope>NUCLEOTIDE SEQUENCE [LARGE SCALE GENOMIC DNA]</scope>
    <source>
        <strain evidence="2">JMC-PN-2008</strain>
    </source>
</reference>
<protein>
    <submittedName>
        <fullName evidence="2">Uncharacterized protein</fullName>
    </submittedName>
</protein>
<dbReference type="EMBL" id="JAUZQC010000009">
    <property type="protein sequence ID" value="KAK5865394.1"/>
    <property type="molecule type" value="Genomic_DNA"/>
</dbReference>
<proteinExistence type="predicted"/>
<comment type="caution">
    <text evidence="2">The sequence shown here is derived from an EMBL/GenBank/DDBJ whole genome shotgun (WGS) entry which is preliminary data.</text>
</comment>
<keyword evidence="1" id="KW-1133">Transmembrane helix</keyword>
<dbReference type="SUPFAM" id="SSF48726">
    <property type="entry name" value="Immunoglobulin"/>
    <property type="match status" value="1"/>
</dbReference>
<keyword evidence="1" id="KW-0812">Transmembrane</keyword>
<dbReference type="Proteomes" id="UP001346869">
    <property type="component" value="Unassembled WGS sequence"/>
</dbReference>
<keyword evidence="1" id="KW-0472">Membrane</keyword>
<reference evidence="2 3" key="1">
    <citation type="journal article" date="2023" name="Genes (Basel)">
        <title>Chromosome-Level Genome Assembly and Circadian Gene Repertoire of the Patagonia Blennie Eleginops maclovinus-The Closest Ancestral Proxy of Antarctic Cryonotothenioids.</title>
        <authorList>
            <person name="Cheng C.C."/>
            <person name="Rivera-Colon A.G."/>
            <person name="Minhas B.F."/>
            <person name="Wilson L."/>
            <person name="Rayamajhi N."/>
            <person name="Vargas-Chacoff L."/>
            <person name="Catchen J.M."/>
        </authorList>
    </citation>
    <scope>NUCLEOTIDE SEQUENCE [LARGE SCALE GENOMIC DNA]</scope>
    <source>
        <strain evidence="2">JMC-PN-2008</strain>
    </source>
</reference>
<dbReference type="InterPro" id="IPR036179">
    <property type="entry name" value="Ig-like_dom_sf"/>
</dbReference>
<evidence type="ECO:0000256" key="1">
    <source>
        <dbReference type="SAM" id="Phobius"/>
    </source>
</evidence>
<sequence>MRTSPLLQFTLQGSPLCHEGPQLVFSSFQPSLDSGQYYCAAENILGRRTSEHIFIDVGYKSTMILNITRLTLVVVMLIPLLLFCLWMRKKKAVSSTTEPNDPMETVELDSGPYYINASDRNMVSAAQTEEPEEQEQV</sequence>
<accession>A0AAN8AR00</accession>
<evidence type="ECO:0000313" key="3">
    <source>
        <dbReference type="Proteomes" id="UP001346869"/>
    </source>
</evidence>
<name>A0AAN8AR00_ELEMC</name>